<evidence type="ECO:0000313" key="4">
    <source>
        <dbReference type="Proteomes" id="UP001295794"/>
    </source>
</evidence>
<gene>
    <name evidence="1" type="ORF">MYCIT1_LOCUS1131</name>
    <name evidence="2" type="ORF">MYCIT1_LOCUS19739</name>
    <name evidence="3" type="ORF">MYCIT1_LOCUS22712</name>
</gene>
<organism evidence="3 4">
    <name type="scientific">Mycena citricolor</name>
    <dbReference type="NCBI Taxonomy" id="2018698"/>
    <lineage>
        <taxon>Eukaryota</taxon>
        <taxon>Fungi</taxon>
        <taxon>Dikarya</taxon>
        <taxon>Basidiomycota</taxon>
        <taxon>Agaricomycotina</taxon>
        <taxon>Agaricomycetes</taxon>
        <taxon>Agaricomycetidae</taxon>
        <taxon>Agaricales</taxon>
        <taxon>Marasmiineae</taxon>
        <taxon>Mycenaceae</taxon>
        <taxon>Mycena</taxon>
    </lineage>
</organism>
<dbReference type="EMBL" id="CAVNYO010000316">
    <property type="protein sequence ID" value="CAK5273334.1"/>
    <property type="molecule type" value="Genomic_DNA"/>
</dbReference>
<keyword evidence="4" id="KW-1185">Reference proteome</keyword>
<sequence length="94" mass="10557">MACKLPVLPVPDFDAVDGILFAPEQYVYDLPGPMSILCLFVRAPALAIRAFRLFAVARRCNWEDEARLALTPTLTHHLHDRLLCPVLERLSTNA</sequence>
<dbReference type="AlphaFoldDB" id="A0AAD2K369"/>
<evidence type="ECO:0000313" key="2">
    <source>
        <dbReference type="EMBL" id="CAK5273334.1"/>
    </source>
</evidence>
<comment type="caution">
    <text evidence="3">The sequence shown here is derived from an EMBL/GenBank/DDBJ whole genome shotgun (WGS) entry which is preliminary data.</text>
</comment>
<protein>
    <submittedName>
        <fullName evidence="3">Uncharacterized protein</fullName>
    </submittedName>
</protein>
<name>A0AAD2K369_9AGAR</name>
<dbReference type="Proteomes" id="UP001295794">
    <property type="component" value="Unassembled WGS sequence"/>
</dbReference>
<reference evidence="3" key="1">
    <citation type="submission" date="2023-11" db="EMBL/GenBank/DDBJ databases">
        <authorList>
            <person name="De Vega J J."/>
            <person name="De Vega J J."/>
        </authorList>
    </citation>
    <scope>NUCLEOTIDE SEQUENCE</scope>
</reference>
<proteinExistence type="predicted"/>
<accession>A0AAD2K369</accession>
<dbReference type="EMBL" id="CAVNYO010000405">
    <property type="protein sequence ID" value="CAK5275126.1"/>
    <property type="molecule type" value="Genomic_DNA"/>
</dbReference>
<evidence type="ECO:0000313" key="1">
    <source>
        <dbReference type="EMBL" id="CAK5262432.1"/>
    </source>
</evidence>
<evidence type="ECO:0000313" key="3">
    <source>
        <dbReference type="EMBL" id="CAK5275126.1"/>
    </source>
</evidence>
<dbReference type="EMBL" id="CAVNYO010000015">
    <property type="protein sequence ID" value="CAK5262432.1"/>
    <property type="molecule type" value="Genomic_DNA"/>
</dbReference>